<proteinExistence type="predicted"/>
<evidence type="ECO:0000256" key="1">
    <source>
        <dbReference type="SAM" id="MobiDB-lite"/>
    </source>
</evidence>
<evidence type="ECO:0000313" key="2">
    <source>
        <dbReference type="Proteomes" id="UP000095283"/>
    </source>
</evidence>
<reference evidence="3" key="1">
    <citation type="submission" date="2016-11" db="UniProtKB">
        <authorList>
            <consortium name="WormBaseParasite"/>
        </authorList>
    </citation>
    <scope>IDENTIFICATION</scope>
</reference>
<feature type="compositionally biased region" description="Basic and acidic residues" evidence="1">
    <location>
        <begin position="69"/>
        <end position="78"/>
    </location>
</feature>
<evidence type="ECO:0000313" key="3">
    <source>
        <dbReference type="WBParaSite" id="Hba_13331"/>
    </source>
</evidence>
<keyword evidence="2" id="KW-1185">Reference proteome</keyword>
<feature type="region of interest" description="Disordered" evidence="1">
    <location>
        <begin position="69"/>
        <end position="109"/>
    </location>
</feature>
<feature type="compositionally biased region" description="Polar residues" evidence="1">
    <location>
        <begin position="79"/>
        <end position="109"/>
    </location>
</feature>
<organism evidence="2 3">
    <name type="scientific">Heterorhabditis bacteriophora</name>
    <name type="common">Entomopathogenic nematode worm</name>
    <dbReference type="NCBI Taxonomy" id="37862"/>
    <lineage>
        <taxon>Eukaryota</taxon>
        <taxon>Metazoa</taxon>
        <taxon>Ecdysozoa</taxon>
        <taxon>Nematoda</taxon>
        <taxon>Chromadorea</taxon>
        <taxon>Rhabditida</taxon>
        <taxon>Rhabditina</taxon>
        <taxon>Rhabditomorpha</taxon>
        <taxon>Strongyloidea</taxon>
        <taxon>Heterorhabditidae</taxon>
        <taxon>Heterorhabditis</taxon>
    </lineage>
</organism>
<dbReference type="WBParaSite" id="Hba_13331">
    <property type="protein sequence ID" value="Hba_13331"/>
    <property type="gene ID" value="Hba_13331"/>
</dbReference>
<dbReference type="Proteomes" id="UP000095283">
    <property type="component" value="Unplaced"/>
</dbReference>
<protein>
    <submittedName>
        <fullName evidence="3">Reverse transcriptase domain-containing protein</fullName>
    </submittedName>
</protein>
<accession>A0A1I7X7C9</accession>
<sequence length="109" mass="12335">MAHQGPQFSSEIARQIVADLDKEKMRSTSKQLFMVPSATQQNLALLMDSNSTKSVYISKLNRTVQRYDDEKSADEHSTFHSQNMTSASSYHGPQRPKFTSSVGQMYNKD</sequence>
<name>A0A1I7X7C9_HETBA</name>
<dbReference type="AlphaFoldDB" id="A0A1I7X7C9"/>